<feature type="domain" description="HTH cro/C1-type" evidence="2">
    <location>
        <begin position="7"/>
        <end position="61"/>
    </location>
</feature>
<dbReference type="PANTHER" id="PTHR46558:SF11">
    <property type="entry name" value="HTH-TYPE TRANSCRIPTIONAL REGULATOR XRE"/>
    <property type="match status" value="1"/>
</dbReference>
<dbReference type="EMBL" id="FNGY01000016">
    <property type="protein sequence ID" value="SDO58281.1"/>
    <property type="molecule type" value="Genomic_DNA"/>
</dbReference>
<dbReference type="CDD" id="cd00093">
    <property type="entry name" value="HTH_XRE"/>
    <property type="match status" value="1"/>
</dbReference>
<dbReference type="RefSeq" id="WP_172665004.1">
    <property type="nucleotide sequence ID" value="NZ_FNGY01000016.1"/>
</dbReference>
<keyword evidence="4" id="KW-1185">Reference proteome</keyword>
<evidence type="ECO:0000256" key="1">
    <source>
        <dbReference type="ARBA" id="ARBA00023125"/>
    </source>
</evidence>
<dbReference type="PANTHER" id="PTHR46558">
    <property type="entry name" value="TRACRIPTIONAL REGULATORY PROTEIN-RELATED-RELATED"/>
    <property type="match status" value="1"/>
</dbReference>
<evidence type="ECO:0000313" key="4">
    <source>
        <dbReference type="Proteomes" id="UP000183200"/>
    </source>
</evidence>
<dbReference type="SUPFAM" id="SSF47413">
    <property type="entry name" value="lambda repressor-like DNA-binding domains"/>
    <property type="match status" value="1"/>
</dbReference>
<dbReference type="PROSITE" id="PS50943">
    <property type="entry name" value="HTH_CROC1"/>
    <property type="match status" value="1"/>
</dbReference>
<evidence type="ECO:0000313" key="3">
    <source>
        <dbReference type="EMBL" id="SDO58281.1"/>
    </source>
</evidence>
<dbReference type="SMART" id="SM00530">
    <property type="entry name" value="HTH_XRE"/>
    <property type="match status" value="1"/>
</dbReference>
<accession>A0A1H0KR93</accession>
<name>A0A1H0KR93_9SPHI</name>
<protein>
    <submittedName>
        <fullName evidence="3">DNA-binding transcriptional regulator, XRE-family HTH domain</fullName>
    </submittedName>
</protein>
<evidence type="ECO:0000259" key="2">
    <source>
        <dbReference type="PROSITE" id="PS50943"/>
    </source>
</evidence>
<dbReference type="AlphaFoldDB" id="A0A1H0KR93"/>
<sequence>MKIGHRLKIIRVLRKIEPIVMAEKLSISESTYRRYERNESEPTLSILYKIAEVFEIKIADLLDDEMNISLPCLLVGKKT</sequence>
<dbReference type="Pfam" id="PF01381">
    <property type="entry name" value="HTH_3"/>
    <property type="match status" value="1"/>
</dbReference>
<dbReference type="InterPro" id="IPR001387">
    <property type="entry name" value="Cro/C1-type_HTH"/>
</dbReference>
<dbReference type="Proteomes" id="UP000183200">
    <property type="component" value="Unassembled WGS sequence"/>
</dbReference>
<dbReference type="GO" id="GO:0003677">
    <property type="term" value="F:DNA binding"/>
    <property type="evidence" value="ECO:0007669"/>
    <property type="project" value="UniProtKB-KW"/>
</dbReference>
<keyword evidence="1 3" id="KW-0238">DNA-binding</keyword>
<proteinExistence type="predicted"/>
<dbReference type="InterPro" id="IPR010982">
    <property type="entry name" value="Lambda_DNA-bd_dom_sf"/>
</dbReference>
<reference evidence="4" key="1">
    <citation type="submission" date="2016-10" db="EMBL/GenBank/DDBJ databases">
        <authorList>
            <person name="Varghese N."/>
            <person name="Submissions S."/>
        </authorList>
    </citation>
    <scope>NUCLEOTIDE SEQUENCE [LARGE SCALE GENOMIC DNA]</scope>
    <source>
        <strain evidence="4">DSM 19110</strain>
    </source>
</reference>
<dbReference type="Gene3D" id="1.10.260.40">
    <property type="entry name" value="lambda repressor-like DNA-binding domains"/>
    <property type="match status" value="1"/>
</dbReference>
<organism evidence="3 4">
    <name type="scientific">Pedobacter steynii</name>
    <dbReference type="NCBI Taxonomy" id="430522"/>
    <lineage>
        <taxon>Bacteria</taxon>
        <taxon>Pseudomonadati</taxon>
        <taxon>Bacteroidota</taxon>
        <taxon>Sphingobacteriia</taxon>
        <taxon>Sphingobacteriales</taxon>
        <taxon>Sphingobacteriaceae</taxon>
        <taxon>Pedobacter</taxon>
    </lineage>
</organism>
<gene>
    <name evidence="3" type="ORF">SAMN05421820_116125</name>
</gene>